<organism evidence="8 9">
    <name type="scientific">Kalanchoe fedtschenkoi</name>
    <name type="common">Lavender scallops</name>
    <name type="synonym">South American air plant</name>
    <dbReference type="NCBI Taxonomy" id="63787"/>
    <lineage>
        <taxon>Eukaryota</taxon>
        <taxon>Viridiplantae</taxon>
        <taxon>Streptophyta</taxon>
        <taxon>Embryophyta</taxon>
        <taxon>Tracheophyta</taxon>
        <taxon>Spermatophyta</taxon>
        <taxon>Magnoliopsida</taxon>
        <taxon>eudicotyledons</taxon>
        <taxon>Gunneridae</taxon>
        <taxon>Pentapetalae</taxon>
        <taxon>Saxifragales</taxon>
        <taxon>Crassulaceae</taxon>
        <taxon>Kalanchoe</taxon>
    </lineage>
</organism>
<evidence type="ECO:0000256" key="2">
    <source>
        <dbReference type="ARBA" id="ARBA00010289"/>
    </source>
</evidence>
<evidence type="ECO:0000256" key="4">
    <source>
        <dbReference type="ARBA" id="ARBA00023163"/>
    </source>
</evidence>
<sequence>MQRFHGPSVTSAVNNNTIGGTSIRDTVRADLSPVSANFAINSRRSSQITVYKLKCDKDPLNSRLGPPDYHPQTPNCPEETLTREYAQSGYRDMVEGLEEAREISLSQVQIFTKPVVIKCKEAIRKRLRAINESRAQKRKAGQVYGVPIAGSLLTKPGIFPDQKPCSEDYRKRWIEGLSQPHKRLRTLASQIPHGYRKKTLFEVLIKNNVPILRATWFIKVTYLNQVRPGAFSSSGTPDKTQISRSELWTKDIIDYLQYILDELFSRISSRSASHGRERSSLIYSASNHQKGDQAVVDGDGPSLHFKWSYVVRLLQWHHSEGLLHPHLIMDWVLSLLEGKEWVEILQLTLPIIYSLVEIIVLSQTYVRNLVGAAIRFMKEPPPTGSDLVDNSRRAYATSALTELLRYLIVAVPETLVAFDCFPLPQFILSSAVNDAAFLPRLAEDAQKIKSETASIKDRGVDSHCWSSLNHIVASIQAQADSLVKAASPGYPGYGAAKAVRALDKALVQGDVRGAYKFLFEDHYDGVADQTWMMEVSPCLQSALKWIGTTSLSLICSVFFLCEWATCDFRDFRNARLPNLKFSGHKDFCHVYIAVRLLKMKLKNLHDLDQSKGDGAAEFCGHARVFGRQSNASGKALSEIASDMSDVVKNPERESIDILDAFESPGPLHDIIVCWIDQHEALGEGTKRVQFLLTELARSGIFYPPAYVRQLIVSGYADADGPLLDKRKRHHQILKQLPGTFMGNILEEAQAASEFLIQEIVHVYSNERRLVLHGLVGDQSRKSSNMSPKRKFNSGSADKFKSFQSQSGDIAVRGKSIKRNSGMADLRAAISLLFQFPQSTSNPVDAVTEESQAALKKFVGLNGNHVYAVDQEEGTLSCEECRKAKRQKFSDERGSSIQVESPSLSDDEDSWWVRKGTKSVDTFKVEPPAKPMKQTSRSRQKGARKMQSLAQLASARIEGSLGASTSHMCDNRVSCPHHKSGLEGEGVKAAEVIKLLQGVDIVSLGNLLKELSLVEKRTITAWLTRTVRLFVEELEKKIKANQFNRPYPGDEKISVQWKLGEDELSCILYLLDVANDLISATHFLLWLLPKVPCGLNPAMHTGRNVLLMQRNMENHICEVGEACLLSSIRRYEHVFIATDRIPELLSVCMHRAAAVMSSNGRVASQSSMIYARYLLRKYGNLPSVMEWEKNFKASCDKRLISELESGRASDGEYGFPLGIPNGVEDIDDYLRQKISGGRLSRVAISMRDIVQKHVDDATHYFLNKERKMLASGASKTPLEKWDVGYQISQQITVRLMECIRQTGGAAQEGDPSLASFAVSAIVSNVGPAVTKLPDFTGSFNTVRRILRVHVTCLSSLKDALGERQSRVFEIALATEASSVLAAALASAKTTAFDASSNSSSDTLNSSAKKCPGKSTKTAAAVSALVVGATIQGIISLERMVCVLRIKEGLDVIHFIRSVKSSANGNSRTAGAVKMENSIETFVHWFRLLIGNCRSLLDGLISELLGEPSVVALCRMQRSLPVSLILPPAYSIFAFMTWKSFILSYLANREDIHQLYVSLTSAVSDAVHHLPFRDAFFRDTIGFYDLVAADGSEAELAAIMELSDPDSQLKNMRVIPLRARLFLNALIECKMPTQDEAVRGGSGHADLKERYSENNAKLLEKLVHVLDTLQPAKFHWQWVELRLLLNEQALIEKFIAPDVSFADALRSLSSNNDKATASENENNFIQLILTRLLVRPDAAPLYSEVVHLFGRSLDDSMLLQAKWFLGGQDVLFGRKSIRQRLTNIAEGKGLSTKPQFHKPWGWARCSADYALEASSLEEGEVAEGVDLKRPGKGSQTVNFEGPNGSLRLVTERALTGLVLPCIDQSSDGSRNTFATDLIKQLNNIEQQIAAVIRGTNKQSGLVSSGHETATNKGNSRKGIRGGSPGLARRPTVQSESIPTSPSALRASMSLRLQFILRLLHVMWSDG</sequence>
<reference evidence="8" key="1">
    <citation type="submission" date="2021-01" db="UniProtKB">
        <authorList>
            <consortium name="EnsemblPlants"/>
        </authorList>
    </citation>
    <scope>IDENTIFICATION</scope>
</reference>
<dbReference type="GO" id="GO:0003712">
    <property type="term" value="F:transcription coregulator activity"/>
    <property type="evidence" value="ECO:0007669"/>
    <property type="project" value="InterPro"/>
</dbReference>
<comment type="subcellular location">
    <subcellularLocation>
        <location evidence="1">Nucleus</location>
    </subcellularLocation>
</comment>
<dbReference type="EnsemblPlants" id="Kaladp0019s0059.1.v1.1">
    <property type="protein sequence ID" value="Kaladp0019s0059.1.v1.1"/>
    <property type="gene ID" value="Kaladp0019s0059.v1.1"/>
</dbReference>
<dbReference type="SMART" id="SM01281">
    <property type="entry name" value="Med12"/>
    <property type="match status" value="1"/>
</dbReference>
<dbReference type="InterPro" id="IPR019035">
    <property type="entry name" value="Mediator_Med12"/>
</dbReference>
<feature type="compositionally biased region" description="Polar residues" evidence="6">
    <location>
        <begin position="1929"/>
        <end position="1938"/>
    </location>
</feature>
<dbReference type="PANTHER" id="PTHR46567:SF1">
    <property type="entry name" value="MEDIATOR OF RNA POLYMERASE II TRANSCRIPTION SUBUNIT 12"/>
    <property type="match status" value="1"/>
</dbReference>
<dbReference type="Pfam" id="PF09497">
    <property type="entry name" value="Med12"/>
    <property type="match status" value="1"/>
</dbReference>
<evidence type="ECO:0000256" key="5">
    <source>
        <dbReference type="ARBA" id="ARBA00023242"/>
    </source>
</evidence>
<evidence type="ECO:0000256" key="6">
    <source>
        <dbReference type="SAM" id="MobiDB-lite"/>
    </source>
</evidence>
<name>A0A7N0ZRN4_KALFE</name>
<dbReference type="OMA" id="THSIGNF"/>
<feature type="region of interest" description="Disordered" evidence="6">
    <location>
        <begin position="886"/>
        <end position="907"/>
    </location>
</feature>
<accession>A0A7N0ZRN4</accession>
<evidence type="ECO:0000313" key="9">
    <source>
        <dbReference type="Proteomes" id="UP000594263"/>
    </source>
</evidence>
<feature type="compositionally biased region" description="Polar residues" evidence="6">
    <location>
        <begin position="1897"/>
        <end position="1911"/>
    </location>
</feature>
<feature type="region of interest" description="Disordered" evidence="6">
    <location>
        <begin position="922"/>
        <end position="943"/>
    </location>
</feature>
<comment type="similarity">
    <text evidence="2">Belongs to the Mediator complex subunit 12 family.</text>
</comment>
<feature type="region of interest" description="Disordered" evidence="6">
    <location>
        <begin position="1897"/>
        <end position="1938"/>
    </location>
</feature>
<evidence type="ECO:0000256" key="3">
    <source>
        <dbReference type="ARBA" id="ARBA00023015"/>
    </source>
</evidence>
<feature type="compositionally biased region" description="Polar residues" evidence="6">
    <location>
        <begin position="894"/>
        <end position="903"/>
    </location>
</feature>
<dbReference type="Gramene" id="Kaladp0019s0059.1.v1.1">
    <property type="protein sequence ID" value="Kaladp0019s0059.1.v1.1"/>
    <property type="gene ID" value="Kaladp0019s0059.v1.1"/>
</dbReference>
<evidence type="ECO:0000256" key="1">
    <source>
        <dbReference type="ARBA" id="ARBA00004123"/>
    </source>
</evidence>
<keyword evidence="4" id="KW-0804">Transcription</keyword>
<protein>
    <recommendedName>
        <fullName evidence="7">Mediator complex subunit Med12 domain-containing protein</fullName>
    </recommendedName>
</protein>
<dbReference type="PANTHER" id="PTHR46567">
    <property type="entry name" value="MEDIATOR OF RNA POLYMERASE II TRANSCRIPTION SUBUNIT 12"/>
    <property type="match status" value="1"/>
</dbReference>
<dbReference type="Proteomes" id="UP000594263">
    <property type="component" value="Unplaced"/>
</dbReference>
<dbReference type="EnsemblPlants" id="Kaladp0019s0059.2.v1.1">
    <property type="protein sequence ID" value="Kaladp0019s0059.2.v1.1"/>
    <property type="gene ID" value="Kaladp0019s0059.v1.1"/>
</dbReference>
<feature type="domain" description="Mediator complex subunit Med12" evidence="7">
    <location>
        <begin position="158"/>
        <end position="219"/>
    </location>
</feature>
<keyword evidence="9" id="KW-1185">Reference proteome</keyword>
<evidence type="ECO:0000259" key="7">
    <source>
        <dbReference type="SMART" id="SM01281"/>
    </source>
</evidence>
<dbReference type="GO" id="GO:0006357">
    <property type="term" value="P:regulation of transcription by RNA polymerase II"/>
    <property type="evidence" value="ECO:0007669"/>
    <property type="project" value="InterPro"/>
</dbReference>
<dbReference type="Gramene" id="Kaladp0019s0059.2.v1.1">
    <property type="protein sequence ID" value="Kaladp0019s0059.2.v1.1"/>
    <property type="gene ID" value="Kaladp0019s0059.v1.1"/>
</dbReference>
<keyword evidence="5" id="KW-0539">Nucleus</keyword>
<keyword evidence="3" id="KW-0805">Transcription regulation</keyword>
<dbReference type="GO" id="GO:0016592">
    <property type="term" value="C:mediator complex"/>
    <property type="evidence" value="ECO:0007669"/>
    <property type="project" value="InterPro"/>
</dbReference>
<proteinExistence type="inferred from homology"/>
<evidence type="ECO:0000313" key="8">
    <source>
        <dbReference type="EnsemblPlants" id="Kaladp0019s0059.1.v1.1"/>
    </source>
</evidence>